<sequence length="74" mass="7834">MIAATMLGSLFSTALQGMQGMQGMQNNMGKLQDSEMSESLLKPLQELLNSSAAHGSKDVCFDCASMSPVNFATT</sequence>
<proteinExistence type="predicted"/>
<protein>
    <submittedName>
        <fullName evidence="1">Uncharacterized protein</fullName>
    </submittedName>
</protein>
<gene>
    <name evidence="1" type="ORF">C4K03_4712</name>
</gene>
<reference evidence="1 2" key="1">
    <citation type="submission" date="2018-03" db="EMBL/GenBank/DDBJ databases">
        <title>Diversity of phytobeneficial traits revealed by whole-genome analysis of worldwide-isolated phenazine-producing Pseudomonas spp.</title>
        <authorList>
            <person name="Biessy A."/>
            <person name="Novinscak A."/>
            <person name="Blom J."/>
            <person name="Leger G."/>
            <person name="Thomashow L.S."/>
            <person name="Cazorla F.M."/>
            <person name="Josic D."/>
            <person name="Filion M."/>
        </authorList>
    </citation>
    <scope>NUCLEOTIDE SEQUENCE [LARGE SCALE GENOMIC DNA]</scope>
    <source>
        <strain evidence="1 2">30B</strain>
    </source>
</reference>
<accession>A0A3G7UBX9</accession>
<evidence type="ECO:0000313" key="2">
    <source>
        <dbReference type="Proteomes" id="UP000268696"/>
    </source>
</evidence>
<dbReference type="AlphaFoldDB" id="A0A3G7UBX9"/>
<organism evidence="1 2">
    <name type="scientific">Pseudomonas synxantha</name>
    <dbReference type="NCBI Taxonomy" id="47883"/>
    <lineage>
        <taxon>Bacteria</taxon>
        <taxon>Pseudomonadati</taxon>
        <taxon>Pseudomonadota</taxon>
        <taxon>Gammaproteobacteria</taxon>
        <taxon>Pseudomonadales</taxon>
        <taxon>Pseudomonadaceae</taxon>
        <taxon>Pseudomonas</taxon>
    </lineage>
</organism>
<dbReference type="EMBL" id="CP027754">
    <property type="protein sequence ID" value="AZE56850.1"/>
    <property type="molecule type" value="Genomic_DNA"/>
</dbReference>
<dbReference type="Proteomes" id="UP000268696">
    <property type="component" value="Chromosome"/>
</dbReference>
<name>A0A3G7UBX9_9PSED</name>
<evidence type="ECO:0000313" key="1">
    <source>
        <dbReference type="EMBL" id="AZE56850.1"/>
    </source>
</evidence>